<evidence type="ECO:0000256" key="2">
    <source>
        <dbReference type="ARBA" id="ARBA00022475"/>
    </source>
</evidence>
<proteinExistence type="predicted"/>
<keyword evidence="4 6" id="KW-1133">Transmembrane helix</keyword>
<feature type="transmembrane region" description="Helical" evidence="6">
    <location>
        <begin position="201"/>
        <end position="222"/>
    </location>
</feature>
<evidence type="ECO:0000313" key="8">
    <source>
        <dbReference type="EMBL" id="RAW52468.1"/>
    </source>
</evidence>
<gene>
    <name evidence="8" type="ORF">C4N25_01025</name>
</gene>
<dbReference type="AlphaFoldDB" id="A0A329TV61"/>
<name>A0A329TV61_9FIRM</name>
<evidence type="ECO:0000256" key="5">
    <source>
        <dbReference type="ARBA" id="ARBA00023136"/>
    </source>
</evidence>
<feature type="transmembrane region" description="Helical" evidence="6">
    <location>
        <begin position="360"/>
        <end position="388"/>
    </location>
</feature>
<feature type="transmembrane region" description="Helical" evidence="6">
    <location>
        <begin position="427"/>
        <end position="449"/>
    </location>
</feature>
<evidence type="ECO:0000256" key="3">
    <source>
        <dbReference type="ARBA" id="ARBA00022692"/>
    </source>
</evidence>
<dbReference type="NCBIfam" id="TIGR00360">
    <property type="entry name" value="ComEC_N-term"/>
    <property type="match status" value="1"/>
</dbReference>
<dbReference type="PANTHER" id="PTHR30619:SF1">
    <property type="entry name" value="RECOMBINATION PROTEIN 2"/>
    <property type="match status" value="1"/>
</dbReference>
<feature type="transmembrane region" description="Helical" evidence="6">
    <location>
        <begin position="456"/>
        <end position="476"/>
    </location>
</feature>
<feature type="transmembrane region" description="Helical" evidence="6">
    <location>
        <begin position="334"/>
        <end position="354"/>
    </location>
</feature>
<feature type="transmembrane region" description="Helical" evidence="6">
    <location>
        <begin position="162"/>
        <end position="181"/>
    </location>
</feature>
<dbReference type="InterPro" id="IPR052159">
    <property type="entry name" value="Competence_DNA_uptake"/>
</dbReference>
<feature type="transmembrane region" description="Helical" evidence="6">
    <location>
        <begin position="400"/>
        <end position="421"/>
    </location>
</feature>
<evidence type="ECO:0000256" key="6">
    <source>
        <dbReference type="SAM" id="Phobius"/>
    </source>
</evidence>
<accession>A0A329TV61</accession>
<feature type="transmembrane region" description="Helical" evidence="6">
    <location>
        <begin position="243"/>
        <end position="276"/>
    </location>
</feature>
<evidence type="ECO:0000259" key="7">
    <source>
        <dbReference type="Pfam" id="PF03772"/>
    </source>
</evidence>
<dbReference type="Proteomes" id="UP000251634">
    <property type="component" value="Unassembled WGS sequence"/>
</dbReference>
<organism evidence="8 9">
    <name type="scientific">Faecalibacterium prausnitzii</name>
    <dbReference type="NCBI Taxonomy" id="853"/>
    <lineage>
        <taxon>Bacteria</taxon>
        <taxon>Bacillati</taxon>
        <taxon>Bacillota</taxon>
        <taxon>Clostridia</taxon>
        <taxon>Eubacteriales</taxon>
        <taxon>Oscillospiraceae</taxon>
        <taxon>Faecalibacterium</taxon>
    </lineage>
</organism>
<evidence type="ECO:0000256" key="4">
    <source>
        <dbReference type="ARBA" id="ARBA00022989"/>
    </source>
</evidence>
<dbReference type="GO" id="GO:0005886">
    <property type="term" value="C:plasma membrane"/>
    <property type="evidence" value="ECO:0007669"/>
    <property type="project" value="UniProtKB-SubCell"/>
</dbReference>
<sequence length="656" mass="70536">MPFAAFFVPALLWLLFGKNSRGYGVCLLLGALAGLLLTAHTRQKLDRVHTAYADREVTLTAEVEEVSASYYPGVVHAVLRVEPTGGEKTVFRVECVCMPKCTAGERVQARFALEVPARTQQLSSYADGIALSGEYLSEMKHLGPCESFRAKTARLQRRLSAALRKGMAQGPAGVLAAMVLGDRTHLSKDLCSAYRAAGLSHVLVVSGMHVSILCGSVFAKYLPEKKKRERGYASRRRQALFSAAMALLLAGVTGLTPSVLRAATAVWVSALGVWLYGPPDALTSLGVAGVWMTLGNSYAVCDIGFELSFAAVLGTLAGAELARKGRRFPLLRNGVWETLCVSACASAATFPVLVLRGLSASLYALVSSVAVLWLVEPILQLGLVTALFGCWPALAPLHRACSLCAATLAGCLNRWALWVSGWPGAQIYFDTACAALICLLLLGLGWLAYHWRVRPRVALPCLVLTAALAIGLGNVLNREIVRVELAGSRNAPAVVITRGESAVVLFRGGSSTQQAVETLLTRRGAREVEMLVDLRMNPRTPCTLEARERMAADEMPRYTTRRAHSSPAELEVLRVQNGCIVRITAAGRQFAALSGSVPLAKPVRVDWLLASPARPDAVRYTDCLTLSSAYRWMEENAETETASCLALRPGGGERLS</sequence>
<dbReference type="Pfam" id="PF03772">
    <property type="entry name" value="Competence"/>
    <property type="match status" value="1"/>
</dbReference>
<evidence type="ECO:0000313" key="9">
    <source>
        <dbReference type="Proteomes" id="UP000251634"/>
    </source>
</evidence>
<dbReference type="InterPro" id="IPR004477">
    <property type="entry name" value="ComEC_N"/>
</dbReference>
<feature type="transmembrane region" description="Helical" evidence="6">
    <location>
        <begin position="20"/>
        <end position="39"/>
    </location>
</feature>
<keyword evidence="5 6" id="KW-0472">Membrane</keyword>
<keyword evidence="3 6" id="KW-0812">Transmembrane</keyword>
<protein>
    <submittedName>
        <fullName evidence="8">Competence protein ComEC</fullName>
    </submittedName>
</protein>
<comment type="caution">
    <text evidence="8">The sequence shown here is derived from an EMBL/GenBank/DDBJ whole genome shotgun (WGS) entry which is preliminary data.</text>
</comment>
<feature type="domain" description="ComEC/Rec2-related protein" evidence="7">
    <location>
        <begin position="178"/>
        <end position="452"/>
    </location>
</feature>
<dbReference type="PANTHER" id="PTHR30619">
    <property type="entry name" value="DNA INTERNALIZATION/COMPETENCE PROTEIN COMEC/REC2"/>
    <property type="match status" value="1"/>
</dbReference>
<reference evidence="8 9" key="1">
    <citation type="submission" date="2018-02" db="EMBL/GenBank/DDBJ databases">
        <title>Complete genome sequencing of Faecalibacterium prausnitzii strains isolated from the human gut.</title>
        <authorList>
            <person name="Fitzgerald B.C."/>
            <person name="Shkoporov A.N."/>
            <person name="Ross P.R."/>
            <person name="Hill C."/>
        </authorList>
    </citation>
    <scope>NUCLEOTIDE SEQUENCE [LARGE SCALE GENOMIC DNA]</scope>
    <source>
        <strain evidence="8 9">APC942/8-14-2</strain>
    </source>
</reference>
<comment type="subcellular location">
    <subcellularLocation>
        <location evidence="1">Cell membrane</location>
        <topology evidence="1">Multi-pass membrane protein</topology>
    </subcellularLocation>
</comment>
<dbReference type="EMBL" id="PRKZ01000001">
    <property type="protein sequence ID" value="RAW52468.1"/>
    <property type="molecule type" value="Genomic_DNA"/>
</dbReference>
<keyword evidence="2" id="KW-1003">Cell membrane</keyword>
<evidence type="ECO:0000256" key="1">
    <source>
        <dbReference type="ARBA" id="ARBA00004651"/>
    </source>
</evidence>